<keyword evidence="2" id="KW-1185">Reference proteome</keyword>
<organism evidence="1 2">
    <name type="scientific">Paenibacillus montanisoli</name>
    <dbReference type="NCBI Taxonomy" id="2081970"/>
    <lineage>
        <taxon>Bacteria</taxon>
        <taxon>Bacillati</taxon>
        <taxon>Bacillota</taxon>
        <taxon>Bacilli</taxon>
        <taxon>Bacillales</taxon>
        <taxon>Paenibacillaceae</taxon>
        <taxon>Paenibacillus</taxon>
    </lineage>
</organism>
<accession>A0A328U7D5</accession>
<proteinExistence type="predicted"/>
<evidence type="ECO:0000313" key="1">
    <source>
        <dbReference type="EMBL" id="RAP75936.1"/>
    </source>
</evidence>
<name>A0A328U7D5_9BACL</name>
<dbReference type="OrthoDB" id="9778153at2"/>
<dbReference type="AlphaFoldDB" id="A0A328U7D5"/>
<reference evidence="1 2" key="1">
    <citation type="submission" date="2018-06" db="EMBL/GenBank/DDBJ databases">
        <title>Paenibacillus montanisoli sp. nov., isolated from mountain area soil.</title>
        <authorList>
            <person name="Wu M."/>
        </authorList>
    </citation>
    <scope>NUCLEOTIDE SEQUENCE [LARGE SCALE GENOMIC DNA]</scope>
    <source>
        <strain evidence="1 2">RA17</strain>
    </source>
</reference>
<sequence length="317" mass="35366">MLLSAKQLLTELIDYAGLFPPAELPMEDAIRQFARYARDQDQWMLGKFVVPVSRLDELEPHIGLFSQAQPLHLSAIGYRCRSSAECLELLNGSLARIRSFHADAQDAAVIDTLDLPVPPIPVQGQLLTAVGAETAGAGLRTFCEFTYALDSHWESNMLEAIHQLAIYNAASEAKLGLKLRTGGLSAEAFPAPEQVALVLQACRDSAVSLKFTAGLHHPIRMHRTEVSAKMHGFLNVFIAGLLAHAHGLDRKRITEIVEDEDPNHFRFTDDGLEWNAFSIPTAEIQRYREKALTVYGSCSFDEPRDELRELYKLERRS</sequence>
<comment type="caution">
    <text evidence="1">The sequence shown here is derived from an EMBL/GenBank/DDBJ whole genome shotgun (WGS) entry which is preliminary data.</text>
</comment>
<dbReference type="EMBL" id="QLUW01000002">
    <property type="protein sequence ID" value="RAP75936.1"/>
    <property type="molecule type" value="Genomic_DNA"/>
</dbReference>
<gene>
    <name evidence="1" type="ORF">DL346_10925</name>
</gene>
<protein>
    <submittedName>
        <fullName evidence="1">Uncharacterized protein</fullName>
    </submittedName>
</protein>
<evidence type="ECO:0000313" key="2">
    <source>
        <dbReference type="Proteomes" id="UP000249260"/>
    </source>
</evidence>
<dbReference type="Proteomes" id="UP000249260">
    <property type="component" value="Unassembled WGS sequence"/>
</dbReference>
<dbReference type="RefSeq" id="WP_112882161.1">
    <property type="nucleotide sequence ID" value="NZ_QLUW01000002.1"/>
</dbReference>